<dbReference type="InterPro" id="IPR038081">
    <property type="entry name" value="CalX-like_sf"/>
</dbReference>
<dbReference type="Gene3D" id="2.60.40.2030">
    <property type="match status" value="1"/>
</dbReference>
<comment type="caution">
    <text evidence="6">The sequence shown here is derived from an EMBL/GenBank/DDBJ whole genome shotgun (WGS) entry which is preliminary data.</text>
</comment>
<keyword evidence="3" id="KW-0106">Calcium</keyword>
<dbReference type="InterPro" id="IPR011050">
    <property type="entry name" value="Pectin_lyase_fold/virulence"/>
</dbReference>
<feature type="compositionally biased region" description="Basic and acidic residues" evidence="4">
    <location>
        <begin position="1090"/>
        <end position="1106"/>
    </location>
</feature>
<dbReference type="Proteomes" id="UP001302274">
    <property type="component" value="Unassembled WGS sequence"/>
</dbReference>
<dbReference type="InterPro" id="IPR026919">
    <property type="entry name" value="ADGRV1"/>
</dbReference>
<keyword evidence="2" id="KW-0677">Repeat</keyword>
<evidence type="ECO:0000256" key="2">
    <source>
        <dbReference type="ARBA" id="ARBA00022737"/>
    </source>
</evidence>
<feature type="region of interest" description="Disordered" evidence="4">
    <location>
        <begin position="1090"/>
        <end position="1109"/>
    </location>
</feature>
<gene>
    <name evidence="6" type="ORF">SHI21_07510</name>
</gene>
<feature type="domain" description="Calx-beta" evidence="5">
    <location>
        <begin position="52"/>
        <end position="155"/>
    </location>
</feature>
<dbReference type="PANTHER" id="PTHR46682">
    <property type="entry name" value="ADHESION G-PROTEIN COUPLED RECEPTOR V1"/>
    <property type="match status" value="1"/>
</dbReference>
<dbReference type="RefSeq" id="WP_323575714.1">
    <property type="nucleotide sequence ID" value="NZ_JAYGJQ010000001.1"/>
</dbReference>
<keyword evidence="7" id="KW-1185">Reference proteome</keyword>
<evidence type="ECO:0000256" key="1">
    <source>
        <dbReference type="ARBA" id="ARBA00022729"/>
    </source>
</evidence>
<dbReference type="Gene3D" id="2.60.120.200">
    <property type="match status" value="1"/>
</dbReference>
<evidence type="ECO:0000256" key="3">
    <source>
        <dbReference type="ARBA" id="ARBA00022837"/>
    </source>
</evidence>
<dbReference type="InterPro" id="IPR012334">
    <property type="entry name" value="Pectin_lyas_fold"/>
</dbReference>
<name>A0ABU5VSR3_9BACT</name>
<evidence type="ECO:0000259" key="5">
    <source>
        <dbReference type="Pfam" id="PF03160"/>
    </source>
</evidence>
<dbReference type="Gene3D" id="2.160.20.10">
    <property type="entry name" value="Single-stranded right-handed beta-helix, Pectin lyase-like"/>
    <property type="match status" value="2"/>
</dbReference>
<dbReference type="EMBL" id="JAYGJQ010000001">
    <property type="protein sequence ID" value="MEA9356041.1"/>
    <property type="molecule type" value="Genomic_DNA"/>
</dbReference>
<keyword evidence="1" id="KW-0732">Signal</keyword>
<dbReference type="PROSITE" id="PS51257">
    <property type="entry name" value="PROKAR_LIPOPROTEIN"/>
    <property type="match status" value="1"/>
</dbReference>
<dbReference type="SMART" id="SM00710">
    <property type="entry name" value="PbH1"/>
    <property type="match status" value="8"/>
</dbReference>
<dbReference type="Pfam" id="PF03160">
    <property type="entry name" value="Calx-beta"/>
    <property type="match status" value="1"/>
</dbReference>
<evidence type="ECO:0000256" key="4">
    <source>
        <dbReference type="SAM" id="MobiDB-lite"/>
    </source>
</evidence>
<proteinExistence type="predicted"/>
<reference evidence="6 7" key="1">
    <citation type="submission" date="2023-11" db="EMBL/GenBank/DDBJ databases">
        <title>A Novel Polar Bacteriovorax (B. antarcticus) Isolated from the Biocrust in Antarctica.</title>
        <authorList>
            <person name="Mun W."/>
            <person name="Choi S.Y."/>
            <person name="Mitchell R.J."/>
        </authorList>
    </citation>
    <scope>NUCLEOTIDE SEQUENCE [LARGE SCALE GENOMIC DNA]</scope>
    <source>
        <strain evidence="6 7">PP10</strain>
    </source>
</reference>
<evidence type="ECO:0000313" key="6">
    <source>
        <dbReference type="EMBL" id="MEA9356041.1"/>
    </source>
</evidence>
<dbReference type="SUPFAM" id="SSF51126">
    <property type="entry name" value="Pectin lyase-like"/>
    <property type="match status" value="2"/>
</dbReference>
<evidence type="ECO:0000313" key="7">
    <source>
        <dbReference type="Proteomes" id="UP001302274"/>
    </source>
</evidence>
<dbReference type="InterPro" id="IPR003644">
    <property type="entry name" value="Calx_beta"/>
</dbReference>
<sequence>MKNYKDIMKSLLHYLVLSLMVILIASCKGQLDVSLFNLITAKKSEPPIMTAANVSVAEEAGTGTFTILLDKAYTDTVTVDYALSSTKANSAEDYSGVLPSGTLTFLSGETSKTISVTLLNDIYPENPEPINLVLSNPSSGPSGTATATMTITDSDTNFFGAAIDEISAVIGNLVAPIYSFTTTNTLTVDASGGGGFTTIQDAINAAVPGTEIVVSNGFYPETINMNALGSMTGNPIVLKAAPGHTPYLSAADIIGYGLLSNDNIDGAESGPHTFGFEAGALDGFSTYEELNNSVTNVTTAANVYQGTHSVQMNFGGDRSQSMIWSTFSNLGNLNGGEYRARFMVKLNAAFALDGSTSRGITLMRVERETNTASRVNIKLFAMANPNQFRLRLQKNNTNTAATTIITRDTWVKIDFYYKKATTGVSNDGILKIFVDDVDIGGDTAYALTDEHDRFRLGSITSVYAPGPPVETNCPVSTLSNNACVTAGSTINFDAIRIEEGDTVPAIADAKVQTIYENGFETNLADFTPTTAGSNLSSIAASNSGDGTKAVRMQFAGTSANNSISRTLVTASNDIYARVLFKVNAFFNLLEDSVNVTSPIGTSEKVKQFDLITLSGAGGTAGRLKVSIMKRGLRLFLVGKIIEAKDESNIPLSWSSELDIANYLQIYKGRSNEFSRDNYHQLEVRYIGNKGSGAGVEIWLNGVSIASNINRTTKKYAGISTEGLLVDTVQLGTNADINTGGTPTVTMQTTPPSSASEIEFDALKVTTGGPAGYSLTGVTPTIYSYAYTAPGAGESIPKKLMIDTLSLKNSPSLEQMTSGSFFVNTYKNRVYFRMPNEGAIVAQTILSGRRNSILNLTNSSNVVVSGLTFFANNNENSGCINIVNSNKVNLLANTMKGCLGSGIKIADTWNATNRSADVLISGNTIESSGNANNAAIHINHMGGVKVENNFIFQNYGPAVSVNCTYDSAGSFNLVSNFCNGYQILRNYFLEPGSSGIELNGNVQNARVHSNVISETKDSGYQLQSTNGAWTTNGGSGVEISRGSHHNYIYDNLIYLVDRSGVLIRSGAQSNYVFNNTVAETGTYIGSTDASLDFRKDSTEPNPDHNDPTKNNLAYNNVLSITYHSTACVNYEGYGVGEDEDNMSDHNLFYSCAILGKYNSTSYSTLATLITGMGSNYPARETHSEEGAFYDPNRYDFALDPAATFTTTPKEIRPYMP</sequence>
<dbReference type="SUPFAM" id="SSF141072">
    <property type="entry name" value="CalX-like"/>
    <property type="match status" value="1"/>
</dbReference>
<organism evidence="6 7">
    <name type="scientific">Bacteriovorax antarcticus</name>
    <dbReference type="NCBI Taxonomy" id="3088717"/>
    <lineage>
        <taxon>Bacteria</taxon>
        <taxon>Pseudomonadati</taxon>
        <taxon>Bdellovibrionota</taxon>
        <taxon>Bacteriovoracia</taxon>
        <taxon>Bacteriovoracales</taxon>
        <taxon>Bacteriovoracaceae</taxon>
        <taxon>Bacteriovorax</taxon>
    </lineage>
</organism>
<dbReference type="PANTHER" id="PTHR46682:SF1">
    <property type="entry name" value="ADHESION G-PROTEIN COUPLED RECEPTOR V1"/>
    <property type="match status" value="1"/>
</dbReference>
<protein>
    <submittedName>
        <fullName evidence="6">Calx-beta domain-containing protein</fullName>
    </submittedName>
</protein>
<accession>A0ABU5VSR3</accession>
<dbReference type="InterPro" id="IPR006626">
    <property type="entry name" value="PbH1"/>
</dbReference>